<dbReference type="SUPFAM" id="SSF56784">
    <property type="entry name" value="HAD-like"/>
    <property type="match status" value="1"/>
</dbReference>
<reference evidence="2" key="1">
    <citation type="submission" date="2017-09" db="EMBL/GenBank/DDBJ databases">
        <title>Depth-based differentiation of microbial function through sediment-hosted aquifers and enrichment of novel symbionts in the deep terrestrial subsurface.</title>
        <authorList>
            <person name="Probst A.J."/>
            <person name="Ladd B."/>
            <person name="Jarett J.K."/>
            <person name="Geller-Mcgrath D.E."/>
            <person name="Sieber C.M.K."/>
            <person name="Emerson J.B."/>
            <person name="Anantharaman K."/>
            <person name="Thomas B.C."/>
            <person name="Malmstrom R."/>
            <person name="Stieglmeier M."/>
            <person name="Klingl A."/>
            <person name="Woyke T."/>
            <person name="Ryan C.M."/>
            <person name="Banfield J.F."/>
        </authorList>
    </citation>
    <scope>NUCLEOTIDE SEQUENCE [LARGE SCALE GENOMIC DNA]</scope>
</reference>
<dbReference type="PANTHER" id="PTHR10000">
    <property type="entry name" value="PHOSPHOSERINE PHOSPHATASE"/>
    <property type="match status" value="1"/>
</dbReference>
<dbReference type="PANTHER" id="PTHR10000:SF8">
    <property type="entry name" value="HAD SUPERFAMILY HYDROLASE-LIKE, TYPE 3"/>
    <property type="match status" value="1"/>
</dbReference>
<evidence type="ECO:0000313" key="1">
    <source>
        <dbReference type="EMBL" id="PIZ36526.1"/>
    </source>
</evidence>
<protein>
    <recommendedName>
        <fullName evidence="3">Phosphoglycolate phosphatase</fullName>
    </recommendedName>
</protein>
<dbReference type="InterPro" id="IPR023214">
    <property type="entry name" value="HAD_sf"/>
</dbReference>
<dbReference type="AlphaFoldDB" id="A0A2M7T6J7"/>
<dbReference type="GO" id="GO:0005829">
    <property type="term" value="C:cytosol"/>
    <property type="evidence" value="ECO:0007669"/>
    <property type="project" value="TreeGrafter"/>
</dbReference>
<dbReference type="InterPro" id="IPR036412">
    <property type="entry name" value="HAD-like_sf"/>
</dbReference>
<dbReference type="Gene3D" id="3.90.1070.10">
    <property type="match status" value="1"/>
</dbReference>
<evidence type="ECO:0008006" key="3">
    <source>
        <dbReference type="Google" id="ProtNLM"/>
    </source>
</evidence>
<dbReference type="Pfam" id="PF08282">
    <property type="entry name" value="Hydrolase_3"/>
    <property type="match status" value="2"/>
</dbReference>
<comment type="caution">
    <text evidence="1">The sequence shown here is derived from an EMBL/GenBank/DDBJ whole genome shotgun (WGS) entry which is preliminary data.</text>
</comment>
<dbReference type="Gene3D" id="3.40.50.1000">
    <property type="entry name" value="HAD superfamily/HAD-like"/>
    <property type="match status" value="1"/>
</dbReference>
<accession>A0A2M7T6J7</accession>
<gene>
    <name evidence="1" type="ORF">COY37_08345</name>
</gene>
<organism evidence="1 2">
    <name type="scientific">Candidatus Aquicultor secundus</name>
    <dbReference type="NCBI Taxonomy" id="1973895"/>
    <lineage>
        <taxon>Bacteria</taxon>
        <taxon>Bacillati</taxon>
        <taxon>Actinomycetota</taxon>
        <taxon>Candidatus Aquicultoria</taxon>
        <taxon>Candidatus Aquicultorales</taxon>
        <taxon>Candidatus Aquicultoraceae</taxon>
        <taxon>Candidatus Aquicultor</taxon>
    </lineage>
</organism>
<proteinExistence type="predicted"/>
<dbReference type="RefSeq" id="WP_286678987.1">
    <property type="nucleotide sequence ID" value="NZ_MNXI01000119.1"/>
</dbReference>
<evidence type="ECO:0000313" key="2">
    <source>
        <dbReference type="Proteomes" id="UP000230956"/>
    </source>
</evidence>
<dbReference type="Proteomes" id="UP000230956">
    <property type="component" value="Unassembled WGS sequence"/>
</dbReference>
<dbReference type="GO" id="GO:0000287">
    <property type="term" value="F:magnesium ion binding"/>
    <property type="evidence" value="ECO:0007669"/>
    <property type="project" value="TreeGrafter"/>
</dbReference>
<name>A0A2M7T6J7_9ACTN</name>
<dbReference type="GO" id="GO:0016791">
    <property type="term" value="F:phosphatase activity"/>
    <property type="evidence" value="ECO:0007669"/>
    <property type="project" value="TreeGrafter"/>
</dbReference>
<dbReference type="EMBL" id="PFNG01000200">
    <property type="protein sequence ID" value="PIZ36526.1"/>
    <property type="molecule type" value="Genomic_DNA"/>
</dbReference>
<sequence>MIKVVIFDVDGTLRAPDQPVELGVVARMHGLVEYDVQVSLVSGKGAVYLFGLAEGLGIPNPLVGGENGAVIFRPQEKIEIVYPVSEEARKSLDYIKSGLWHMFRDNVWFPPNQTGVTAFVKPGLSVEDVYRQAVRFVEDHRLFDLYVLPHWDAVDVMPRGLDKAVFVRYLNSIGYTSEEIVAVGDALNDIPMLQIAGSSITFESSLQQVKDSADIAVKDIYDAFDLIEGLIGTKRRKAAL</sequence>